<dbReference type="InterPro" id="IPR023120">
    <property type="entry name" value="WHTH_transcript_rep_HrcA_IDD"/>
</dbReference>
<evidence type="ECO:0000256" key="5">
    <source>
        <dbReference type="HAMAP-Rule" id="MF_00081"/>
    </source>
</evidence>
<sequence length="343" mass="38290">MELQAREIGVLVTLIEDYIQTAAPVGSRTIAKKSNLNLSPASIRNIMADLTEKGYLEQPHTSAGRIPSSQGFRFYVDSLMKYSPLSPEERNQLAASLGDGKLDVSELLRNASRLLSAYTRQVSMILAPKATNIGFKHIDFILLKAGLAMAILVVEGGIVRNKIVTIDPELGTDDLTKYSNYLNQLFQGRTLSQVRSKLLQEMDAVQREYQAVSQQALVLAQQVFSENSPREMFVEGTVNFFTHPEFANPAKLQELLRMLEERTQLLEILDKVSKPDGISIIFGREEDQEGLREFTLISSPYLGQDDPLGVVGIIGPIRMDYAKVVPLVEFTAQVISRLLKNRF</sequence>
<feature type="domain" description="Heat-inducible transcription repressor HrcA C-terminal" evidence="6">
    <location>
        <begin position="106"/>
        <end position="325"/>
    </location>
</feature>
<dbReference type="Gene3D" id="1.10.10.10">
    <property type="entry name" value="Winged helix-like DNA-binding domain superfamily/Winged helix DNA-binding domain"/>
    <property type="match status" value="1"/>
</dbReference>
<dbReference type="GO" id="GO:0003677">
    <property type="term" value="F:DNA binding"/>
    <property type="evidence" value="ECO:0007669"/>
    <property type="project" value="InterPro"/>
</dbReference>
<dbReference type="Gene3D" id="3.30.450.40">
    <property type="match status" value="1"/>
</dbReference>
<dbReference type="PANTHER" id="PTHR34824:SF1">
    <property type="entry name" value="HEAT-INDUCIBLE TRANSCRIPTION REPRESSOR HRCA"/>
    <property type="match status" value="1"/>
</dbReference>
<keyword evidence="8" id="KW-1185">Reference proteome</keyword>
<evidence type="ECO:0000313" key="8">
    <source>
        <dbReference type="Proteomes" id="UP000198771"/>
    </source>
</evidence>
<dbReference type="Gene3D" id="3.30.390.60">
    <property type="entry name" value="Heat-inducible transcription repressor hrca homolog, domain 3"/>
    <property type="match status" value="1"/>
</dbReference>
<comment type="function">
    <text evidence="5">Negative regulator of class I heat shock genes (grpE-dnaK-dnaJ and groELS operons). Prevents heat-shock induction of these operons.</text>
</comment>
<organism evidence="7 8">
    <name type="scientific">Desulfonatronum thiosulfatophilum</name>
    <dbReference type="NCBI Taxonomy" id="617002"/>
    <lineage>
        <taxon>Bacteria</taxon>
        <taxon>Pseudomonadati</taxon>
        <taxon>Thermodesulfobacteriota</taxon>
        <taxon>Desulfovibrionia</taxon>
        <taxon>Desulfovibrionales</taxon>
        <taxon>Desulfonatronaceae</taxon>
        <taxon>Desulfonatronum</taxon>
    </lineage>
</organism>
<evidence type="ECO:0000256" key="3">
    <source>
        <dbReference type="ARBA" id="ARBA00023016"/>
    </source>
</evidence>
<dbReference type="NCBIfam" id="TIGR00331">
    <property type="entry name" value="hrcA"/>
    <property type="match status" value="1"/>
</dbReference>
<dbReference type="AlphaFoldDB" id="A0A1G6CBC6"/>
<keyword evidence="2 5" id="KW-0805">Transcription regulation</keyword>
<dbReference type="RefSeq" id="WP_092119369.1">
    <property type="nucleotide sequence ID" value="NZ_FMXO01000007.1"/>
</dbReference>
<accession>A0A1G6CBC6</accession>
<protein>
    <recommendedName>
        <fullName evidence="5">Heat-inducible transcription repressor HrcA</fullName>
    </recommendedName>
</protein>
<keyword evidence="4 5" id="KW-0804">Transcription</keyword>
<dbReference type="SUPFAM" id="SSF46785">
    <property type="entry name" value="Winged helix' DNA-binding domain"/>
    <property type="match status" value="1"/>
</dbReference>
<dbReference type="Proteomes" id="UP000198771">
    <property type="component" value="Unassembled WGS sequence"/>
</dbReference>
<reference evidence="7 8" key="1">
    <citation type="submission" date="2016-10" db="EMBL/GenBank/DDBJ databases">
        <authorList>
            <person name="de Groot N.N."/>
        </authorList>
    </citation>
    <scope>NUCLEOTIDE SEQUENCE [LARGE SCALE GENOMIC DNA]</scope>
    <source>
        <strain evidence="7 8">ASO4-2</strain>
    </source>
</reference>
<proteinExistence type="inferred from homology"/>
<dbReference type="Pfam" id="PF01628">
    <property type="entry name" value="HrcA"/>
    <property type="match status" value="1"/>
</dbReference>
<evidence type="ECO:0000256" key="4">
    <source>
        <dbReference type="ARBA" id="ARBA00023163"/>
    </source>
</evidence>
<dbReference type="OrthoDB" id="9783139at2"/>
<dbReference type="InterPro" id="IPR021153">
    <property type="entry name" value="HrcA_C"/>
</dbReference>
<dbReference type="SUPFAM" id="SSF55781">
    <property type="entry name" value="GAF domain-like"/>
    <property type="match status" value="1"/>
</dbReference>
<dbReference type="InterPro" id="IPR002571">
    <property type="entry name" value="HrcA"/>
</dbReference>
<gene>
    <name evidence="5" type="primary">hrcA</name>
    <name evidence="7" type="ORF">SAMN05660653_01461</name>
</gene>
<dbReference type="InterPro" id="IPR029016">
    <property type="entry name" value="GAF-like_dom_sf"/>
</dbReference>
<keyword evidence="1 5" id="KW-0678">Repressor</keyword>
<dbReference type="HAMAP" id="MF_00081">
    <property type="entry name" value="HrcA"/>
    <property type="match status" value="1"/>
</dbReference>
<evidence type="ECO:0000259" key="6">
    <source>
        <dbReference type="Pfam" id="PF01628"/>
    </source>
</evidence>
<comment type="similarity">
    <text evidence="5">Belongs to the HrcA family.</text>
</comment>
<dbReference type="PIRSF" id="PIRSF005485">
    <property type="entry name" value="HrcA"/>
    <property type="match status" value="1"/>
</dbReference>
<dbReference type="EMBL" id="FMXO01000007">
    <property type="protein sequence ID" value="SDB30163.1"/>
    <property type="molecule type" value="Genomic_DNA"/>
</dbReference>
<keyword evidence="3 5" id="KW-0346">Stress response</keyword>
<evidence type="ECO:0000256" key="1">
    <source>
        <dbReference type="ARBA" id="ARBA00022491"/>
    </source>
</evidence>
<dbReference type="GO" id="GO:0045892">
    <property type="term" value="P:negative regulation of DNA-templated transcription"/>
    <property type="evidence" value="ECO:0007669"/>
    <property type="project" value="UniProtKB-UniRule"/>
</dbReference>
<evidence type="ECO:0000313" key="7">
    <source>
        <dbReference type="EMBL" id="SDB30163.1"/>
    </source>
</evidence>
<evidence type="ECO:0000256" key="2">
    <source>
        <dbReference type="ARBA" id="ARBA00023015"/>
    </source>
</evidence>
<dbReference type="InterPro" id="IPR036390">
    <property type="entry name" value="WH_DNA-bd_sf"/>
</dbReference>
<dbReference type="STRING" id="617002.SAMN05660653_01461"/>
<dbReference type="PANTHER" id="PTHR34824">
    <property type="entry name" value="HEAT-INDUCIBLE TRANSCRIPTION REPRESSOR HRCA"/>
    <property type="match status" value="1"/>
</dbReference>
<dbReference type="InterPro" id="IPR036388">
    <property type="entry name" value="WH-like_DNA-bd_sf"/>
</dbReference>
<name>A0A1G6CBC6_9BACT</name>